<comment type="subcellular location">
    <subcellularLocation>
        <location evidence="1">Nucleus</location>
        <location evidence="1">Nucleolus</location>
    </subcellularLocation>
</comment>
<accession>A0AAW0DZM4</accession>
<feature type="compositionally biased region" description="Basic and acidic residues" evidence="7">
    <location>
        <begin position="11"/>
        <end position="33"/>
    </location>
</feature>
<name>A0AAW0DZM4_9AGAR</name>
<dbReference type="PANTHER" id="PTHR18359:SF0">
    <property type="entry name" value="U3 SMALL NUCLEOLAR RNA-ASSOCIATED PROTEIN 18 HOMOLOG"/>
    <property type="match status" value="1"/>
</dbReference>
<dbReference type="EMBL" id="JAYKXP010000007">
    <property type="protein sequence ID" value="KAK7056381.1"/>
    <property type="molecule type" value="Genomic_DNA"/>
</dbReference>
<dbReference type="Gene3D" id="2.130.10.10">
    <property type="entry name" value="YVTN repeat-like/Quinoprotein amine dehydrogenase"/>
    <property type="match status" value="1"/>
</dbReference>
<evidence type="ECO:0000256" key="1">
    <source>
        <dbReference type="ARBA" id="ARBA00004604"/>
    </source>
</evidence>
<feature type="compositionally biased region" description="Acidic residues" evidence="7">
    <location>
        <begin position="206"/>
        <end position="221"/>
    </location>
</feature>
<keyword evidence="4" id="KW-0677">Repeat</keyword>
<feature type="compositionally biased region" description="Low complexity" evidence="7">
    <location>
        <begin position="93"/>
        <end position="118"/>
    </location>
</feature>
<dbReference type="InterPro" id="IPR001680">
    <property type="entry name" value="WD40_rpt"/>
</dbReference>
<feature type="region of interest" description="Disordered" evidence="7">
    <location>
        <begin position="365"/>
        <end position="400"/>
    </location>
</feature>
<gene>
    <name evidence="8" type="primary">UTP18</name>
    <name evidence="8" type="ORF">VNI00_002935</name>
</gene>
<feature type="region of interest" description="Disordered" evidence="7">
    <location>
        <begin position="190"/>
        <end position="222"/>
    </location>
</feature>
<dbReference type="InterPro" id="IPR015943">
    <property type="entry name" value="WD40/YVTN_repeat-like_dom_sf"/>
</dbReference>
<dbReference type="InterPro" id="IPR036322">
    <property type="entry name" value="WD40_repeat_dom_sf"/>
</dbReference>
<sequence>MVKHARKKQKLSKDHDEDAVFNDANKDDGERMLESILFGTKFTGKTAGGQRDKKNDTLADAGGNEFGNLLDKDLFFVDDGELPQSDEDQHAASSSSSPSGSESDSASDSDSSSSSTSKSKSKSTPKTSQRKSKTSAWADPSDPTTVSLSHKRLRKLRDAPHEEELQGREYESRLRRQFERINPVPEWASQARNKIKSKEKKKTAWADDENDEAEADAEDETDVQHLLSSSSGVLRFKKSKRVLQAGTIDIARLRDANQDAQQAACGDIKSLAFHPSPMVPVLAVGSKDRRVRLYNVDGHLSPLLQTLHIPSLPFTSQSSVQFHPGGTQLLLTGSRPFFYVYDLQSGALSCGAGGAGVRGLWGTRWDDPTTSLDSGPGRKRGRNQDNKAGSGGSGSGSMDISSFSPTGEVLAVAGRGGYVHLVDWKASATSGGGAGQVIGSLKCSAGGGPSGGGVKGLWWVPPTLLPSKEDGDARTHLAVLTGDSEVYIWDVAERRCVRKWKDEGGYRGATRVFAGSVAPAPRGGLLSIGSTSGLVNMYDPSAFTPSNEQKHPKPIKTLENLTTPISSLRFNPDGQLLAVASKEKKDALKLFHTPSLTTYANWPTSGTPLGHVTSIDFSAGSEYMAIGNSKGRVLLFSLKDYAV</sequence>
<feature type="region of interest" description="Disordered" evidence="7">
    <location>
        <begin position="1"/>
        <end position="64"/>
    </location>
</feature>
<evidence type="ECO:0000256" key="7">
    <source>
        <dbReference type="SAM" id="MobiDB-lite"/>
    </source>
</evidence>
<evidence type="ECO:0000313" key="8">
    <source>
        <dbReference type="EMBL" id="KAK7056381.1"/>
    </source>
</evidence>
<keyword evidence="9" id="KW-1185">Reference proteome</keyword>
<evidence type="ECO:0000256" key="6">
    <source>
        <dbReference type="ARBA" id="ARBA00025767"/>
    </source>
</evidence>
<evidence type="ECO:0000256" key="3">
    <source>
        <dbReference type="ARBA" id="ARBA00022574"/>
    </source>
</evidence>
<dbReference type="GO" id="GO:0034388">
    <property type="term" value="C:Pwp2p-containing subcomplex of 90S preribosome"/>
    <property type="evidence" value="ECO:0007669"/>
    <property type="project" value="TreeGrafter"/>
</dbReference>
<dbReference type="GO" id="GO:0006364">
    <property type="term" value="P:rRNA processing"/>
    <property type="evidence" value="ECO:0007669"/>
    <property type="project" value="UniProtKB-KW"/>
</dbReference>
<feature type="compositionally biased region" description="Basic residues" evidence="7">
    <location>
        <begin position="193"/>
        <end position="203"/>
    </location>
</feature>
<feature type="compositionally biased region" description="Basic residues" evidence="7">
    <location>
        <begin position="1"/>
        <end position="10"/>
    </location>
</feature>
<feature type="compositionally biased region" description="Low complexity" evidence="7">
    <location>
        <begin position="38"/>
        <end position="49"/>
    </location>
</feature>
<dbReference type="AlphaFoldDB" id="A0AAW0DZM4"/>
<keyword evidence="2" id="KW-0698">rRNA processing</keyword>
<feature type="region of interest" description="Disordered" evidence="7">
    <location>
        <begin position="77"/>
        <end position="173"/>
    </location>
</feature>
<dbReference type="SUPFAM" id="SSF50978">
    <property type="entry name" value="WD40 repeat-like"/>
    <property type="match status" value="1"/>
</dbReference>
<protein>
    <submittedName>
        <fullName evidence="8">U3 snoRNP protein</fullName>
    </submittedName>
</protein>
<comment type="caution">
    <text evidence="8">The sequence shown here is derived from an EMBL/GenBank/DDBJ whole genome shotgun (WGS) entry which is preliminary data.</text>
</comment>
<reference evidence="8 9" key="1">
    <citation type="submission" date="2024-01" db="EMBL/GenBank/DDBJ databases">
        <title>A draft genome for a cacao thread blight-causing isolate of Paramarasmius palmivorus.</title>
        <authorList>
            <person name="Baruah I.K."/>
            <person name="Bukari Y."/>
            <person name="Amoako-Attah I."/>
            <person name="Meinhardt L.W."/>
            <person name="Bailey B.A."/>
            <person name="Cohen S.P."/>
        </authorList>
    </citation>
    <scope>NUCLEOTIDE SEQUENCE [LARGE SCALE GENOMIC DNA]</scope>
    <source>
        <strain evidence="8 9">GH-12</strain>
    </source>
</reference>
<keyword evidence="5" id="KW-0539">Nucleus</keyword>
<feature type="compositionally biased region" description="Basic and acidic residues" evidence="7">
    <location>
        <begin position="156"/>
        <end position="173"/>
    </location>
</feature>
<keyword evidence="3" id="KW-0853">WD repeat</keyword>
<evidence type="ECO:0000256" key="5">
    <source>
        <dbReference type="ARBA" id="ARBA00023242"/>
    </source>
</evidence>
<dbReference type="Proteomes" id="UP001383192">
    <property type="component" value="Unassembled WGS sequence"/>
</dbReference>
<dbReference type="PANTHER" id="PTHR18359">
    <property type="entry name" value="WD-REPEAT PROTEIN-RELATED"/>
    <property type="match status" value="1"/>
</dbReference>
<evidence type="ECO:0000313" key="9">
    <source>
        <dbReference type="Proteomes" id="UP001383192"/>
    </source>
</evidence>
<dbReference type="GO" id="GO:0032040">
    <property type="term" value="C:small-subunit processome"/>
    <property type="evidence" value="ECO:0007669"/>
    <property type="project" value="TreeGrafter"/>
</dbReference>
<evidence type="ECO:0000256" key="4">
    <source>
        <dbReference type="ARBA" id="ARBA00022737"/>
    </source>
</evidence>
<feature type="compositionally biased region" description="Acidic residues" evidence="7">
    <location>
        <begin position="77"/>
        <end position="86"/>
    </location>
</feature>
<proteinExistence type="inferred from homology"/>
<feature type="compositionally biased region" description="Basic residues" evidence="7">
    <location>
        <begin position="119"/>
        <end position="133"/>
    </location>
</feature>
<evidence type="ECO:0000256" key="2">
    <source>
        <dbReference type="ARBA" id="ARBA00022552"/>
    </source>
</evidence>
<dbReference type="SMART" id="SM00320">
    <property type="entry name" value="WD40"/>
    <property type="match status" value="7"/>
</dbReference>
<organism evidence="8 9">
    <name type="scientific">Paramarasmius palmivorus</name>
    <dbReference type="NCBI Taxonomy" id="297713"/>
    <lineage>
        <taxon>Eukaryota</taxon>
        <taxon>Fungi</taxon>
        <taxon>Dikarya</taxon>
        <taxon>Basidiomycota</taxon>
        <taxon>Agaricomycotina</taxon>
        <taxon>Agaricomycetes</taxon>
        <taxon>Agaricomycetidae</taxon>
        <taxon>Agaricales</taxon>
        <taxon>Marasmiineae</taxon>
        <taxon>Marasmiaceae</taxon>
        <taxon>Paramarasmius</taxon>
    </lineage>
</organism>
<dbReference type="InterPro" id="IPR045161">
    <property type="entry name" value="Utp18"/>
</dbReference>
<dbReference type="Pfam" id="PF00400">
    <property type="entry name" value="WD40"/>
    <property type="match status" value="2"/>
</dbReference>
<comment type="similarity">
    <text evidence="6">Belongs to the WD repeat UTP18 family.</text>
</comment>